<dbReference type="Pfam" id="PF01575">
    <property type="entry name" value="MaoC_dehydratas"/>
    <property type="match status" value="1"/>
</dbReference>
<evidence type="ECO:0000313" key="4">
    <source>
        <dbReference type="Proteomes" id="UP000006377"/>
    </source>
</evidence>
<dbReference type="HOGENOM" id="CLU_094876_1_0_5"/>
<dbReference type="eggNOG" id="COG2030">
    <property type="taxonomic scope" value="Bacteria"/>
</dbReference>
<dbReference type="AlphaFoldDB" id="A7HVD4"/>
<evidence type="ECO:0000256" key="1">
    <source>
        <dbReference type="SAM" id="MobiDB-lite"/>
    </source>
</evidence>
<dbReference type="PANTHER" id="PTHR43664">
    <property type="entry name" value="MONOAMINE OXIDASE-RELATED"/>
    <property type="match status" value="1"/>
</dbReference>
<dbReference type="Proteomes" id="UP000006377">
    <property type="component" value="Chromosome"/>
</dbReference>
<name>A7HVD4_PARL1</name>
<dbReference type="SUPFAM" id="SSF54637">
    <property type="entry name" value="Thioesterase/thiol ester dehydrase-isomerase"/>
    <property type="match status" value="1"/>
</dbReference>
<sequence>MPWFEDIEVGTRTELGTYTFTEEEIVAFARKYDPQVFHTDPEAAKAGPFGGLVASGWHTTATWMKMMIRARTGREEPADADGRKPPAGGPSPGFLDLKWPTPVRPGDRISYSSTVSEKLDMRSRPDWGIVRSHNVGVNQNGETVLTFTGQGLVQRRNPAK</sequence>
<evidence type="ECO:0000259" key="2">
    <source>
        <dbReference type="Pfam" id="PF01575"/>
    </source>
</evidence>
<gene>
    <name evidence="3" type="ordered locus">Plav_2253</name>
</gene>
<organism evidence="3 4">
    <name type="scientific">Parvibaculum lavamentivorans (strain DS-1 / DSM 13023 / NCIMB 13966)</name>
    <dbReference type="NCBI Taxonomy" id="402881"/>
    <lineage>
        <taxon>Bacteria</taxon>
        <taxon>Pseudomonadati</taxon>
        <taxon>Pseudomonadota</taxon>
        <taxon>Alphaproteobacteria</taxon>
        <taxon>Hyphomicrobiales</taxon>
        <taxon>Parvibaculaceae</taxon>
        <taxon>Parvibaculum</taxon>
    </lineage>
</organism>
<dbReference type="OrthoDB" id="9797938at2"/>
<feature type="domain" description="MaoC-like" evidence="2">
    <location>
        <begin position="17"/>
        <end position="122"/>
    </location>
</feature>
<accession>A7HVD4</accession>
<dbReference type="RefSeq" id="WP_012111173.1">
    <property type="nucleotide sequence ID" value="NC_009719.1"/>
</dbReference>
<dbReference type="STRING" id="402881.Plav_2253"/>
<feature type="region of interest" description="Disordered" evidence="1">
    <location>
        <begin position="71"/>
        <end position="111"/>
    </location>
</feature>
<reference evidence="3 4" key="1">
    <citation type="journal article" date="2011" name="Stand. Genomic Sci.">
        <title>Complete genome sequence of Parvibaculum lavamentivorans type strain (DS-1(T)).</title>
        <authorList>
            <person name="Schleheck D."/>
            <person name="Weiss M."/>
            <person name="Pitluck S."/>
            <person name="Bruce D."/>
            <person name="Land M.L."/>
            <person name="Han S."/>
            <person name="Saunders E."/>
            <person name="Tapia R."/>
            <person name="Detter C."/>
            <person name="Brettin T."/>
            <person name="Han J."/>
            <person name="Woyke T."/>
            <person name="Goodwin L."/>
            <person name="Pennacchio L."/>
            <person name="Nolan M."/>
            <person name="Cook A.M."/>
            <person name="Kjelleberg S."/>
            <person name="Thomas T."/>
        </authorList>
    </citation>
    <scope>NUCLEOTIDE SEQUENCE [LARGE SCALE GENOMIC DNA]</scope>
    <source>
        <strain evidence="4">DS-1 / DSM 13023 / NCIMB 13966</strain>
    </source>
</reference>
<dbReference type="PANTHER" id="PTHR43664:SF1">
    <property type="entry name" value="BETA-METHYLMALYL-COA DEHYDRATASE"/>
    <property type="match status" value="1"/>
</dbReference>
<dbReference type="InterPro" id="IPR029069">
    <property type="entry name" value="HotDog_dom_sf"/>
</dbReference>
<keyword evidence="4" id="KW-1185">Reference proteome</keyword>
<dbReference type="EMBL" id="CP000774">
    <property type="protein sequence ID" value="ABS63867.1"/>
    <property type="molecule type" value="Genomic_DNA"/>
</dbReference>
<dbReference type="KEGG" id="pla:Plav_2253"/>
<feature type="compositionally biased region" description="Basic and acidic residues" evidence="1">
    <location>
        <begin position="72"/>
        <end position="84"/>
    </location>
</feature>
<dbReference type="InterPro" id="IPR002539">
    <property type="entry name" value="MaoC-like_dom"/>
</dbReference>
<evidence type="ECO:0000313" key="3">
    <source>
        <dbReference type="EMBL" id="ABS63867.1"/>
    </source>
</evidence>
<dbReference type="Gene3D" id="3.10.129.10">
    <property type="entry name" value="Hotdog Thioesterase"/>
    <property type="match status" value="1"/>
</dbReference>
<dbReference type="InterPro" id="IPR052342">
    <property type="entry name" value="MCH/BMMD"/>
</dbReference>
<proteinExistence type="predicted"/>
<protein>
    <submittedName>
        <fullName evidence="3">MaoC domain protein dehydratase</fullName>
    </submittedName>
</protein>
<dbReference type="CDD" id="cd03454">
    <property type="entry name" value="YdeM"/>
    <property type="match status" value="1"/>
</dbReference>